<evidence type="ECO:0000259" key="1">
    <source>
        <dbReference type="Pfam" id="PF02426"/>
    </source>
</evidence>
<dbReference type="Proteomes" id="UP001149140">
    <property type="component" value="Unassembled WGS sequence"/>
</dbReference>
<gene>
    <name evidence="2" type="ORF">OM076_13910</name>
</gene>
<dbReference type="Pfam" id="PF02426">
    <property type="entry name" value="MIase"/>
    <property type="match status" value="1"/>
</dbReference>
<dbReference type="SUPFAM" id="SSF54909">
    <property type="entry name" value="Dimeric alpha+beta barrel"/>
    <property type="match status" value="1"/>
</dbReference>
<accession>A0A9X3S0J2</accession>
<proteinExistence type="predicted"/>
<keyword evidence="3" id="KW-1185">Reference proteome</keyword>
<comment type="caution">
    <text evidence="2">The sequence shown here is derived from an EMBL/GenBank/DDBJ whole genome shotgun (WGS) entry which is preliminary data.</text>
</comment>
<organism evidence="2 3">
    <name type="scientific">Solirubrobacter ginsenosidimutans</name>
    <dbReference type="NCBI Taxonomy" id="490573"/>
    <lineage>
        <taxon>Bacteria</taxon>
        <taxon>Bacillati</taxon>
        <taxon>Actinomycetota</taxon>
        <taxon>Thermoleophilia</taxon>
        <taxon>Solirubrobacterales</taxon>
        <taxon>Solirubrobacteraceae</taxon>
        <taxon>Solirubrobacter</taxon>
    </lineage>
</organism>
<protein>
    <submittedName>
        <fullName evidence="2">Muconolactone Delta-isomerase family protein</fullName>
    </submittedName>
</protein>
<dbReference type="EMBL" id="JAPDOD010000011">
    <property type="protein sequence ID" value="MDA0161369.1"/>
    <property type="molecule type" value="Genomic_DNA"/>
</dbReference>
<dbReference type="Gene3D" id="3.30.70.1060">
    <property type="entry name" value="Dimeric alpha+beta barrel"/>
    <property type="match status" value="1"/>
</dbReference>
<evidence type="ECO:0000313" key="2">
    <source>
        <dbReference type="EMBL" id="MDA0161369.1"/>
    </source>
</evidence>
<dbReference type="AlphaFoldDB" id="A0A9X3S0J2"/>
<sequence length="102" mass="10956">MDYLVDFALTVPEGTPASELEQRTTGEGIRVAELAARGRALRVWKPLPDDGRARAIGLYRAADDTELQANLASLPLWPWMEISVTALAEHPNDPALSGGSAS</sequence>
<evidence type="ECO:0000313" key="3">
    <source>
        <dbReference type="Proteomes" id="UP001149140"/>
    </source>
</evidence>
<dbReference type="InterPro" id="IPR011008">
    <property type="entry name" value="Dimeric_a/b-barrel"/>
</dbReference>
<name>A0A9X3S0J2_9ACTN</name>
<dbReference type="InterPro" id="IPR026029">
    <property type="entry name" value="MLI_dom"/>
</dbReference>
<reference evidence="2" key="1">
    <citation type="submission" date="2022-10" db="EMBL/GenBank/DDBJ databases">
        <title>The WGS of Solirubrobacter ginsenosidimutans DSM 21036.</title>
        <authorList>
            <person name="Jiang Z."/>
        </authorList>
    </citation>
    <scope>NUCLEOTIDE SEQUENCE</scope>
    <source>
        <strain evidence="2">DSM 21036</strain>
    </source>
</reference>
<feature type="domain" description="Muconolactone isomerase" evidence="1">
    <location>
        <begin position="1"/>
        <end position="93"/>
    </location>
</feature>
<dbReference type="RefSeq" id="WP_270040574.1">
    <property type="nucleotide sequence ID" value="NZ_JAPDOD010000011.1"/>
</dbReference>